<evidence type="ECO:0000313" key="1">
    <source>
        <dbReference type="EMBL" id="OXM48405.1"/>
    </source>
</evidence>
<reference evidence="1 2" key="1">
    <citation type="submission" date="2017-07" db="EMBL/GenBank/DDBJ databases">
        <title>Amycolatopsis thailandensis Genome sequencing and assembly.</title>
        <authorList>
            <person name="Kaur N."/>
            <person name="Mayilraj S."/>
        </authorList>
    </citation>
    <scope>NUCLEOTIDE SEQUENCE [LARGE SCALE GENOMIC DNA]</scope>
    <source>
        <strain evidence="1 2">JCM 16380</strain>
    </source>
</reference>
<gene>
    <name evidence="1" type="ORF">CFP71_33020</name>
</gene>
<organism evidence="1 2">
    <name type="scientific">Amycolatopsis thailandensis</name>
    <dbReference type="NCBI Taxonomy" id="589330"/>
    <lineage>
        <taxon>Bacteria</taxon>
        <taxon>Bacillati</taxon>
        <taxon>Actinomycetota</taxon>
        <taxon>Actinomycetes</taxon>
        <taxon>Pseudonocardiales</taxon>
        <taxon>Pseudonocardiaceae</taxon>
        <taxon>Amycolatopsis</taxon>
    </lineage>
</organism>
<accession>A0A229RPC7</accession>
<protein>
    <recommendedName>
        <fullName evidence="3">DUF559 domain-containing protein</fullName>
    </recommendedName>
</protein>
<name>A0A229RPC7_9PSEU</name>
<dbReference type="Proteomes" id="UP000215223">
    <property type="component" value="Unassembled WGS sequence"/>
</dbReference>
<dbReference type="AlphaFoldDB" id="A0A229RPC7"/>
<sequence>MKLTKLTQSEAHLLRHSKSGVITAEQLERLGIPQRTTYRRCQPNGPWTHLLPGIVLLDRAQPTARQRVEAARMHTDLFGIVTGFEAARRYGLRSVPNDGLVHLLVPHTHRFCDKRFVIVERTRYLPEPVHLRAVPLSPPARAVIDGLRRTRISDVVSAVLLEALESGLCTYADLAHELAEGSQRGTALPRATLEVLQADIRSVPELDAASLWKRAGLPATVSNVKLFDQNGRFIGMPDRWCDDVAMAWEIDSWEFHQRGRHYAKTLDRNNRYAANGIVVVQTLPSRLRSDPKSVIAELRAGYRAAKHRPRPEIRVEPGPIRRAS</sequence>
<comment type="caution">
    <text evidence="1">The sequence shown here is derived from an EMBL/GenBank/DDBJ whole genome shotgun (WGS) entry which is preliminary data.</text>
</comment>
<keyword evidence="2" id="KW-1185">Reference proteome</keyword>
<evidence type="ECO:0008006" key="3">
    <source>
        <dbReference type="Google" id="ProtNLM"/>
    </source>
</evidence>
<dbReference type="EMBL" id="NMQT01000124">
    <property type="protein sequence ID" value="OXM48405.1"/>
    <property type="molecule type" value="Genomic_DNA"/>
</dbReference>
<evidence type="ECO:0000313" key="2">
    <source>
        <dbReference type="Proteomes" id="UP000215223"/>
    </source>
</evidence>
<proteinExistence type="predicted"/>
<dbReference type="OrthoDB" id="4870610at2"/>